<organism evidence="2 3">
    <name type="scientific">Pseudozyma flocculosa</name>
    <dbReference type="NCBI Taxonomy" id="84751"/>
    <lineage>
        <taxon>Eukaryota</taxon>
        <taxon>Fungi</taxon>
        <taxon>Dikarya</taxon>
        <taxon>Basidiomycota</taxon>
        <taxon>Ustilaginomycotina</taxon>
        <taxon>Ustilaginomycetes</taxon>
        <taxon>Ustilaginales</taxon>
        <taxon>Ustilaginaceae</taxon>
        <taxon>Pseudozyma</taxon>
    </lineage>
</organism>
<reference evidence="2 3" key="1">
    <citation type="submission" date="2018-03" db="EMBL/GenBank/DDBJ databases">
        <authorList>
            <person name="Guldener U."/>
        </authorList>
    </citation>
    <scope>NUCLEOTIDE SEQUENCE [LARGE SCALE GENOMIC DNA]</scope>
    <source>
        <strain evidence="2 3">DAOM196992</strain>
    </source>
</reference>
<accession>A0A5C3F4U1</accession>
<sequence length="273" mass="28880">MLRQGPAFRDILLLSLGRYEEPRSVSESWPFEHCCTVRRQHFGPAGPAAAQHQASSGNESGDFGWCIRRYRGGLKSCRRQSQTQGPIDVDDKRHRTKRKTPRPSPPPGRSSRSATSLAAVDVDKAASALFCAAIVARSLGGVARKVLSTPLSGAGSIGDAGGATPLCIATRSQRDPARHRPPCTSKPAASPLQILLSLASTTTLRPTAQPMGLEPTLLGSGASAQPPRLPLTGRSSAVAAAFAHIPLDGANVDVDAIDHQCTPRPRHAHRSSM</sequence>
<protein>
    <submittedName>
        <fullName evidence="2">Uncharacterized protein</fullName>
    </submittedName>
</protein>
<feature type="region of interest" description="Disordered" evidence="1">
    <location>
        <begin position="77"/>
        <end position="116"/>
    </location>
</feature>
<evidence type="ECO:0000313" key="2">
    <source>
        <dbReference type="EMBL" id="SPO38429.1"/>
    </source>
</evidence>
<dbReference type="EMBL" id="OOIP01000010">
    <property type="protein sequence ID" value="SPO38429.1"/>
    <property type="molecule type" value="Genomic_DNA"/>
</dbReference>
<keyword evidence="3" id="KW-1185">Reference proteome</keyword>
<proteinExistence type="predicted"/>
<gene>
    <name evidence="2" type="ORF">PSFLO_03907</name>
</gene>
<dbReference type="Proteomes" id="UP000323386">
    <property type="component" value="Unassembled WGS sequence"/>
</dbReference>
<evidence type="ECO:0000256" key="1">
    <source>
        <dbReference type="SAM" id="MobiDB-lite"/>
    </source>
</evidence>
<feature type="region of interest" description="Disordered" evidence="1">
    <location>
        <begin position="206"/>
        <end position="226"/>
    </location>
</feature>
<dbReference type="AlphaFoldDB" id="A0A5C3F4U1"/>
<evidence type="ECO:0000313" key="3">
    <source>
        <dbReference type="Proteomes" id="UP000323386"/>
    </source>
</evidence>
<name>A0A5C3F4U1_9BASI</name>